<keyword evidence="3" id="KW-1185">Reference proteome</keyword>
<dbReference type="AlphaFoldDB" id="G8WY39"/>
<dbReference type="InterPro" id="IPR045632">
    <property type="entry name" value="DUF6314"/>
</dbReference>
<dbReference type="Pfam" id="PF19834">
    <property type="entry name" value="DUF6314"/>
    <property type="match status" value="1"/>
</dbReference>
<dbReference type="KEGG" id="scy:SCATT_52060"/>
<sequence length="156" mass="17168">MMAVAARGYEGGPGYPVADVLGYLEGRWRVEREVRDLDAGATGVFRGTGVFVREAPGGALTHSESGEFTWGGVTRPAYRGHRFEPGPDGTALVCFADGRPFHPLDLREGRWTADHPCSADLYRGEFEVLGPDRWRVVWTVAGPAKRLSLATWHDRI</sequence>
<proteinExistence type="predicted"/>
<dbReference type="Proteomes" id="UP000007842">
    <property type="component" value="Chromosome"/>
</dbReference>
<organism evidence="2 3">
    <name type="scientific">Streptantibioticus cattleyicolor (strain ATCC 35852 / DSM 46488 / JCM 4925 / NBRC 14057 / NRRL 8057)</name>
    <name type="common">Streptomyces cattleya</name>
    <dbReference type="NCBI Taxonomy" id="1003195"/>
    <lineage>
        <taxon>Bacteria</taxon>
        <taxon>Bacillati</taxon>
        <taxon>Actinomycetota</taxon>
        <taxon>Actinomycetes</taxon>
        <taxon>Kitasatosporales</taxon>
        <taxon>Streptomycetaceae</taxon>
        <taxon>Streptantibioticus</taxon>
    </lineage>
</organism>
<evidence type="ECO:0000313" key="2">
    <source>
        <dbReference type="EMBL" id="AEW97577.1"/>
    </source>
</evidence>
<name>G8WY39_STREN</name>
<dbReference type="EMBL" id="CP003219">
    <property type="protein sequence ID" value="AEW97577.1"/>
    <property type="molecule type" value="Genomic_DNA"/>
</dbReference>
<protein>
    <recommendedName>
        <fullName evidence="1">DUF6314 domain-containing protein</fullName>
    </recommendedName>
</protein>
<feature type="domain" description="DUF6314" evidence="1">
    <location>
        <begin position="24"/>
        <end position="155"/>
    </location>
</feature>
<accession>G8WY39</accession>
<dbReference type="PATRIC" id="fig|1003195.29.peg.5194"/>
<dbReference type="eggNOG" id="ENOG5032ZC5">
    <property type="taxonomic scope" value="Bacteria"/>
</dbReference>
<reference evidence="3" key="1">
    <citation type="submission" date="2011-12" db="EMBL/GenBank/DDBJ databases">
        <title>Complete genome sequence of Streptomyces cattleya strain DSM 46488.</title>
        <authorList>
            <person name="Ou H.-Y."/>
            <person name="Li P."/>
            <person name="Zhao C."/>
            <person name="O'Hagan D."/>
            <person name="Deng Z."/>
        </authorList>
    </citation>
    <scope>NUCLEOTIDE SEQUENCE [LARGE SCALE GENOMIC DNA]</scope>
    <source>
        <strain evidence="3">ATCC 35852 / DSM 46488 / JCM 4925 / NBRC 14057 / NRRL 8057</strain>
    </source>
</reference>
<dbReference type="HOGENOM" id="CLU_093209_1_0_11"/>
<evidence type="ECO:0000313" key="3">
    <source>
        <dbReference type="Proteomes" id="UP000007842"/>
    </source>
</evidence>
<gene>
    <name evidence="2" type="ordered locus">SCATT_52060</name>
</gene>
<dbReference type="STRING" id="1003195.SCATT_52060"/>
<evidence type="ECO:0000259" key="1">
    <source>
        <dbReference type="Pfam" id="PF19834"/>
    </source>
</evidence>